<dbReference type="SUPFAM" id="SSF58104">
    <property type="entry name" value="Methyl-accepting chemotaxis protein (MCP) signaling domain"/>
    <property type="match status" value="1"/>
</dbReference>
<comment type="subcellular location">
    <subcellularLocation>
        <location evidence="1">Membrane</location>
    </subcellularLocation>
</comment>
<dbReference type="GO" id="GO:0006935">
    <property type="term" value="P:chemotaxis"/>
    <property type="evidence" value="ECO:0007669"/>
    <property type="project" value="UniProtKB-KW"/>
</dbReference>
<evidence type="ECO:0000313" key="11">
    <source>
        <dbReference type="Proteomes" id="UP000663901"/>
    </source>
</evidence>
<feature type="transmembrane region" description="Helical" evidence="7">
    <location>
        <begin position="12"/>
        <end position="33"/>
    </location>
</feature>
<organism evidence="10 11">
    <name type="scientific">Pantoea ananas</name>
    <name type="common">Erwinia uredovora</name>
    <dbReference type="NCBI Taxonomy" id="553"/>
    <lineage>
        <taxon>Bacteria</taxon>
        <taxon>Pseudomonadati</taxon>
        <taxon>Pseudomonadota</taxon>
        <taxon>Gammaproteobacteria</taxon>
        <taxon>Enterobacterales</taxon>
        <taxon>Erwiniaceae</taxon>
        <taxon>Pantoea</taxon>
    </lineage>
</organism>
<reference evidence="10" key="1">
    <citation type="submission" date="2020-07" db="EMBL/GenBank/DDBJ databases">
        <title>Genome Sequences for Panteoa spp. that cause Center Rot in Onions.</title>
        <authorList>
            <person name="Asselin J.A."/>
            <person name="Helmann T."/>
            <person name="Beer S."/>
            <person name="Stodghill P."/>
        </authorList>
    </citation>
    <scope>NUCLEOTIDE SEQUENCE</scope>
    <source>
        <strain evidence="10">OC5a</strain>
        <plasmid evidence="10">pOC5aB</plasmid>
    </source>
</reference>
<dbReference type="GO" id="GO:0005886">
    <property type="term" value="C:plasma membrane"/>
    <property type="evidence" value="ECO:0007669"/>
    <property type="project" value="TreeGrafter"/>
</dbReference>
<evidence type="ECO:0000259" key="9">
    <source>
        <dbReference type="PROSITE" id="PS50885"/>
    </source>
</evidence>
<proteinExistence type="inferred from homology"/>
<keyword evidence="3" id="KW-0145">Chemotaxis</keyword>
<dbReference type="GO" id="GO:0004888">
    <property type="term" value="F:transmembrane signaling receptor activity"/>
    <property type="evidence" value="ECO:0007669"/>
    <property type="project" value="TreeGrafter"/>
</dbReference>
<geneLocation type="plasmid" evidence="10 11">
    <name>pOC5aB</name>
</geneLocation>
<protein>
    <submittedName>
        <fullName evidence="10">Resolvase</fullName>
    </submittedName>
</protein>
<feature type="domain" description="HAMP" evidence="9">
    <location>
        <begin position="232"/>
        <end position="275"/>
    </location>
</feature>
<dbReference type="InterPro" id="IPR004089">
    <property type="entry name" value="MCPsignal_dom"/>
</dbReference>
<dbReference type="FunFam" id="1.10.287.950:FF:000001">
    <property type="entry name" value="Methyl-accepting chemotaxis sensory transducer"/>
    <property type="match status" value="1"/>
</dbReference>
<accession>A0A8A4KEK8</accession>
<dbReference type="PANTHER" id="PTHR43531">
    <property type="entry name" value="PROTEIN ICFG"/>
    <property type="match status" value="1"/>
</dbReference>
<keyword evidence="7" id="KW-0472">Membrane</keyword>
<evidence type="ECO:0000256" key="1">
    <source>
        <dbReference type="ARBA" id="ARBA00004370"/>
    </source>
</evidence>
<dbReference type="Proteomes" id="UP000663901">
    <property type="component" value="Plasmid pOC5aB"/>
</dbReference>
<dbReference type="Pfam" id="PF00015">
    <property type="entry name" value="MCPsignal"/>
    <property type="match status" value="1"/>
</dbReference>
<dbReference type="RefSeq" id="WP_105088008.1">
    <property type="nucleotide sequence ID" value="NZ_CP059085.1"/>
</dbReference>
<dbReference type="EMBL" id="CP059085">
    <property type="protein sequence ID" value="QTC48527.1"/>
    <property type="molecule type" value="Genomic_DNA"/>
</dbReference>
<gene>
    <name evidence="10" type="ORF">H0Z12_22365</name>
</gene>
<evidence type="ECO:0000256" key="4">
    <source>
        <dbReference type="ARBA" id="ARBA00023224"/>
    </source>
</evidence>
<dbReference type="Gene3D" id="1.10.287.950">
    <property type="entry name" value="Methyl-accepting chemotaxis protein"/>
    <property type="match status" value="1"/>
</dbReference>
<keyword evidence="10" id="KW-0614">Plasmid</keyword>
<evidence type="ECO:0000256" key="2">
    <source>
        <dbReference type="ARBA" id="ARBA00022481"/>
    </source>
</evidence>
<evidence type="ECO:0000256" key="6">
    <source>
        <dbReference type="PROSITE-ProRule" id="PRU00284"/>
    </source>
</evidence>
<sequence length="524" mass="55182">MFKPGKLSLNMMLNAAFLTVIMLGVCITLFAGIKLSTVRDQQKLTVARLNDLRTLQTIKDNVAQQTTLLLAASSGDKNTSVKDIAAKFATLQQNSDDTTAHFRTLINGARTIPGINLSEVDEASAFLKKIETSSTPFKAIATRALQQDSNFVHEHLDKAVLTDLANYRAAVSDMVAYQDRVTGGTAMKTEAGLAGVFVSLSVLTVVFIALGFVMSWLITRRIKKQLGAEPAQAQALAAAIAAGDLSTPVKLRRDDSVSLMASLAGMQDNLRDLVSQIKASSASVSLAADEISRGNTELSSRTEQQAAALQETAASMEELTTTVKNNAASAQKTAASARETALLARKGETDVQQMSDTMHTISASALKVRDIISVIESIAFQTNILALNAAVEAARAGEDGRGFAVVAGEVRTLAQRSATAARDIKQLIEQAVAQVEGGVGVAQGTGESILKIVGMVGSLATAMDEISLASSEQMQGISQVSIAVSQMDGVTQNNAALVQESSTASHGLSDQAHALQAIVETFRV</sequence>
<dbReference type="PROSITE" id="PS50885">
    <property type="entry name" value="HAMP"/>
    <property type="match status" value="1"/>
</dbReference>
<comment type="similarity">
    <text evidence="5">Belongs to the methyl-accepting chemotaxis (MCP) protein family.</text>
</comment>
<evidence type="ECO:0000256" key="7">
    <source>
        <dbReference type="SAM" id="Phobius"/>
    </source>
</evidence>
<evidence type="ECO:0000313" key="10">
    <source>
        <dbReference type="EMBL" id="QTC48527.1"/>
    </source>
</evidence>
<evidence type="ECO:0000259" key="8">
    <source>
        <dbReference type="PROSITE" id="PS50111"/>
    </source>
</evidence>
<feature type="transmembrane region" description="Helical" evidence="7">
    <location>
        <begin position="193"/>
        <end position="218"/>
    </location>
</feature>
<dbReference type="SMART" id="SM00283">
    <property type="entry name" value="MA"/>
    <property type="match status" value="1"/>
</dbReference>
<name>A0A8A4KEK8_PANAN</name>
<keyword evidence="2" id="KW-0488">Methylation</keyword>
<keyword evidence="4 6" id="KW-0807">Transducer</keyword>
<keyword evidence="7" id="KW-0812">Transmembrane</keyword>
<dbReference type="InterPro" id="IPR051310">
    <property type="entry name" value="MCP_chemotaxis"/>
</dbReference>
<feature type="domain" description="Methyl-accepting transducer" evidence="8">
    <location>
        <begin position="280"/>
        <end position="509"/>
    </location>
</feature>
<evidence type="ECO:0000256" key="5">
    <source>
        <dbReference type="ARBA" id="ARBA00029447"/>
    </source>
</evidence>
<dbReference type="AlphaFoldDB" id="A0A8A4KEK8"/>
<evidence type="ECO:0000256" key="3">
    <source>
        <dbReference type="ARBA" id="ARBA00022500"/>
    </source>
</evidence>
<dbReference type="PANTHER" id="PTHR43531:SF14">
    <property type="entry name" value="METHYL-ACCEPTING CHEMOTAXIS PROTEIN I-RELATED"/>
    <property type="match status" value="1"/>
</dbReference>
<dbReference type="GO" id="GO:0007165">
    <property type="term" value="P:signal transduction"/>
    <property type="evidence" value="ECO:0007669"/>
    <property type="project" value="UniProtKB-KW"/>
</dbReference>
<dbReference type="CDD" id="cd11386">
    <property type="entry name" value="MCP_signal"/>
    <property type="match status" value="1"/>
</dbReference>
<dbReference type="InterPro" id="IPR003660">
    <property type="entry name" value="HAMP_dom"/>
</dbReference>
<dbReference type="PROSITE" id="PS50111">
    <property type="entry name" value="CHEMOTAXIS_TRANSDUC_2"/>
    <property type="match status" value="1"/>
</dbReference>
<keyword evidence="7" id="KW-1133">Transmembrane helix</keyword>